<proteinExistence type="predicted"/>
<organism evidence="2 3">
    <name type="scientific">Mycena albidolilacea</name>
    <dbReference type="NCBI Taxonomy" id="1033008"/>
    <lineage>
        <taxon>Eukaryota</taxon>
        <taxon>Fungi</taxon>
        <taxon>Dikarya</taxon>
        <taxon>Basidiomycota</taxon>
        <taxon>Agaricomycotina</taxon>
        <taxon>Agaricomycetes</taxon>
        <taxon>Agaricomycetidae</taxon>
        <taxon>Agaricales</taxon>
        <taxon>Marasmiineae</taxon>
        <taxon>Mycenaceae</taxon>
        <taxon>Mycena</taxon>
    </lineage>
</organism>
<dbReference type="AlphaFoldDB" id="A0AAD6ZG40"/>
<dbReference type="Proteomes" id="UP001218218">
    <property type="component" value="Unassembled WGS sequence"/>
</dbReference>
<dbReference type="EMBL" id="JARIHO010000051">
    <property type="protein sequence ID" value="KAJ7321373.1"/>
    <property type="molecule type" value="Genomic_DNA"/>
</dbReference>
<name>A0AAD6ZG40_9AGAR</name>
<evidence type="ECO:0000313" key="3">
    <source>
        <dbReference type="Proteomes" id="UP001218218"/>
    </source>
</evidence>
<evidence type="ECO:0000313" key="2">
    <source>
        <dbReference type="EMBL" id="KAJ7321373.1"/>
    </source>
</evidence>
<feature type="signal peptide" evidence="1">
    <location>
        <begin position="1"/>
        <end position="22"/>
    </location>
</feature>
<comment type="caution">
    <text evidence="2">The sequence shown here is derived from an EMBL/GenBank/DDBJ whole genome shotgun (WGS) entry which is preliminary data.</text>
</comment>
<accession>A0AAD6ZG40</accession>
<evidence type="ECO:0000256" key="1">
    <source>
        <dbReference type="SAM" id="SignalP"/>
    </source>
</evidence>
<reference evidence="2" key="1">
    <citation type="submission" date="2023-03" db="EMBL/GenBank/DDBJ databases">
        <title>Massive genome expansion in bonnet fungi (Mycena s.s.) driven by repeated elements and novel gene families across ecological guilds.</title>
        <authorList>
            <consortium name="Lawrence Berkeley National Laboratory"/>
            <person name="Harder C.B."/>
            <person name="Miyauchi S."/>
            <person name="Viragh M."/>
            <person name="Kuo A."/>
            <person name="Thoen E."/>
            <person name="Andreopoulos B."/>
            <person name="Lu D."/>
            <person name="Skrede I."/>
            <person name="Drula E."/>
            <person name="Henrissat B."/>
            <person name="Morin E."/>
            <person name="Kohler A."/>
            <person name="Barry K."/>
            <person name="LaButti K."/>
            <person name="Morin E."/>
            <person name="Salamov A."/>
            <person name="Lipzen A."/>
            <person name="Mereny Z."/>
            <person name="Hegedus B."/>
            <person name="Baldrian P."/>
            <person name="Stursova M."/>
            <person name="Weitz H."/>
            <person name="Taylor A."/>
            <person name="Grigoriev I.V."/>
            <person name="Nagy L.G."/>
            <person name="Martin F."/>
            <person name="Kauserud H."/>
        </authorList>
    </citation>
    <scope>NUCLEOTIDE SEQUENCE</scope>
    <source>
        <strain evidence="2">CBHHK002</strain>
    </source>
</reference>
<feature type="chain" id="PRO_5042001272" evidence="1">
    <location>
        <begin position="23"/>
        <end position="76"/>
    </location>
</feature>
<gene>
    <name evidence="2" type="ORF">DFH08DRAFT_384528</name>
</gene>
<protein>
    <submittedName>
        <fullName evidence="2">Uncharacterized protein</fullName>
    </submittedName>
</protein>
<keyword evidence="1" id="KW-0732">Signal</keyword>
<keyword evidence="3" id="KW-1185">Reference proteome</keyword>
<sequence>MAVIILLLLPAMTPQPPRRVLALRPYEREIVLTEEQEQNSPRLPSLHPLLAHIARALRELSTHPPLCRARPACNHP</sequence>